<dbReference type="Proteomes" id="UP000054454">
    <property type="component" value="Unassembled WGS sequence"/>
</dbReference>
<reference evidence="2" key="1">
    <citation type="journal article" date="2016" name="Nat. Commun.">
        <title>Genome analysis of three Pneumocystis species reveals adaptation mechanisms to life exclusively in mammalian hosts.</title>
        <authorList>
            <person name="Ma L."/>
            <person name="Chen Z."/>
            <person name="Huang D.W."/>
            <person name="Kutty G."/>
            <person name="Ishihara M."/>
            <person name="Wang H."/>
            <person name="Abouelleil A."/>
            <person name="Bishop L."/>
            <person name="Davey E."/>
            <person name="Deng R."/>
            <person name="Deng X."/>
            <person name="Fan L."/>
            <person name="Fantoni G."/>
            <person name="Fitzgerald M."/>
            <person name="Gogineni E."/>
            <person name="Goldberg J.M."/>
            <person name="Handley G."/>
            <person name="Hu X."/>
            <person name="Huber C."/>
            <person name="Jiao X."/>
            <person name="Jones K."/>
            <person name="Levin J.Z."/>
            <person name="Liu Y."/>
            <person name="Macdonald P."/>
            <person name="Melnikov A."/>
            <person name="Raley C."/>
            <person name="Sassi M."/>
            <person name="Sherman B.T."/>
            <person name="Song X."/>
            <person name="Sykes S."/>
            <person name="Tran B."/>
            <person name="Walsh L."/>
            <person name="Xia Y."/>
            <person name="Yang J."/>
            <person name="Young S."/>
            <person name="Zeng Q."/>
            <person name="Zheng X."/>
            <person name="Stephens R."/>
            <person name="Nusbaum C."/>
            <person name="Birren B.W."/>
            <person name="Azadi P."/>
            <person name="Lempicki R.A."/>
            <person name="Cuomo C.A."/>
            <person name="Kovacs J.A."/>
        </authorList>
    </citation>
    <scope>NUCLEOTIDE SEQUENCE [LARGE SCALE GENOMIC DNA]</scope>
    <source>
        <strain evidence="2">B80</strain>
    </source>
</reference>
<gene>
    <name evidence="1" type="ORF">T552_02204</name>
</gene>
<dbReference type="GeneID" id="28936960"/>
<keyword evidence="2" id="KW-1185">Reference proteome</keyword>
<dbReference type="InterPro" id="IPR025204">
    <property type="entry name" value="CENP-L"/>
</dbReference>
<protein>
    <submittedName>
        <fullName evidence="1">Uncharacterized protein</fullName>
    </submittedName>
</protein>
<accession>A0A0W4ZHA9</accession>
<dbReference type="EMBL" id="LFVZ01000009">
    <property type="protein sequence ID" value="KTW27764.1"/>
    <property type="molecule type" value="Genomic_DNA"/>
</dbReference>
<organism evidence="1 2">
    <name type="scientific">Pneumocystis carinii (strain B80)</name>
    <name type="common">Rat pneumocystis pneumonia agent</name>
    <name type="synonym">Pneumocystis carinii f. sp. carinii</name>
    <dbReference type="NCBI Taxonomy" id="1408658"/>
    <lineage>
        <taxon>Eukaryota</taxon>
        <taxon>Fungi</taxon>
        <taxon>Dikarya</taxon>
        <taxon>Ascomycota</taxon>
        <taxon>Taphrinomycotina</taxon>
        <taxon>Pneumocystomycetes</taxon>
        <taxon>Pneumocystaceae</taxon>
        <taxon>Pneumocystis</taxon>
    </lineage>
</organism>
<comment type="caution">
    <text evidence="1">The sequence shown here is derived from an EMBL/GenBank/DDBJ whole genome shotgun (WGS) entry which is preliminary data.</text>
</comment>
<dbReference type="OrthoDB" id="8864979at2759"/>
<evidence type="ECO:0000313" key="1">
    <source>
        <dbReference type="EMBL" id="KTW27764.1"/>
    </source>
</evidence>
<sequence length="272" mass="31766">MNHDFDETFGESLENSFNWFNHSMTLTRLTPFFQFSEDSLIIYSRDLLDIIRRTRLPGFTVIEKCLWKLVAPYEGLGSCIWMHFLFAGDQTPEKSIIYTCLLVSLGEKKEGWREYPLLISRIPGELLQIVLNYLTSRFDSWGMPFQLKSMTLIDLLEMYVKSVEPGTEDAYQSMELMFLTKSIKGLRRIIVGVKGQDMLIWRERELGFFEGLKKYLFEQTTIDFNQLELCRIGCAGFIISSEGKLKMLKPIQLQIIRAILRMETKKNMEITS</sequence>
<dbReference type="Pfam" id="PF13092">
    <property type="entry name" value="CENP-L"/>
    <property type="match status" value="1"/>
</dbReference>
<dbReference type="VEuPathDB" id="FungiDB:T552_02204"/>
<name>A0A0W4ZHA9_PNEC8</name>
<proteinExistence type="predicted"/>
<dbReference type="RefSeq" id="XP_018225646.1">
    <property type="nucleotide sequence ID" value="XM_018370757.1"/>
</dbReference>
<dbReference type="AlphaFoldDB" id="A0A0W4ZHA9"/>
<evidence type="ECO:0000313" key="2">
    <source>
        <dbReference type="Proteomes" id="UP000054454"/>
    </source>
</evidence>